<name>A0ABY6ZMN2_9BACL</name>
<proteinExistence type="predicted"/>
<feature type="region of interest" description="Disordered" evidence="1">
    <location>
        <begin position="69"/>
        <end position="91"/>
    </location>
</feature>
<dbReference type="PANTHER" id="PTHR43665:SF1">
    <property type="entry name" value="ISOPENTENYL-DIPHOSPHATE DELTA-ISOMERASE"/>
    <property type="match status" value="1"/>
</dbReference>
<accession>A0ABY6ZMN2</accession>
<keyword evidence="3" id="KW-1185">Reference proteome</keyword>
<dbReference type="PANTHER" id="PTHR43665">
    <property type="entry name" value="ISOPENTENYL-DIPHOSPHATE DELTA-ISOMERASE"/>
    <property type="match status" value="1"/>
</dbReference>
<dbReference type="SUPFAM" id="SSF51395">
    <property type="entry name" value="FMN-linked oxidoreductases"/>
    <property type="match status" value="1"/>
</dbReference>
<protein>
    <recommendedName>
        <fullName evidence="4">FMN-dependent dehydrogenase domain-containing protein</fullName>
    </recommendedName>
</protein>
<sequence length="91" mass="10351">MEDSNQIEKRKNDHIQINLEYDVSSKGITSGLDRYRFDHNALPNMNLEDVDTKVKFLGHVLRLPLLISSMTGGNDSRRTDQSTSCNRGTKL</sequence>
<dbReference type="Proteomes" id="UP001164761">
    <property type="component" value="Chromosome"/>
</dbReference>
<gene>
    <name evidence="2" type="ORF">NZD89_12655</name>
</gene>
<evidence type="ECO:0000313" key="2">
    <source>
        <dbReference type="EMBL" id="WAH44149.1"/>
    </source>
</evidence>
<dbReference type="EMBL" id="CP104067">
    <property type="protein sequence ID" value="WAH44149.1"/>
    <property type="molecule type" value="Genomic_DNA"/>
</dbReference>
<evidence type="ECO:0008006" key="4">
    <source>
        <dbReference type="Google" id="ProtNLM"/>
    </source>
</evidence>
<evidence type="ECO:0000313" key="3">
    <source>
        <dbReference type="Proteomes" id="UP001164761"/>
    </source>
</evidence>
<dbReference type="InterPro" id="IPR011179">
    <property type="entry name" value="IPdP_isomerase"/>
</dbReference>
<evidence type="ECO:0000256" key="1">
    <source>
        <dbReference type="SAM" id="MobiDB-lite"/>
    </source>
</evidence>
<dbReference type="RefSeq" id="WP_268008045.1">
    <property type="nucleotide sequence ID" value="NZ_BSUT01000001.1"/>
</dbReference>
<organism evidence="2 3">
    <name type="scientific">Alicyclobacillus fastidiosus</name>
    <dbReference type="NCBI Taxonomy" id="392011"/>
    <lineage>
        <taxon>Bacteria</taxon>
        <taxon>Bacillati</taxon>
        <taxon>Bacillota</taxon>
        <taxon>Bacilli</taxon>
        <taxon>Bacillales</taxon>
        <taxon>Alicyclobacillaceae</taxon>
        <taxon>Alicyclobacillus</taxon>
    </lineage>
</organism>
<dbReference type="InterPro" id="IPR013785">
    <property type="entry name" value="Aldolase_TIM"/>
</dbReference>
<reference evidence="2" key="1">
    <citation type="submission" date="2022-08" db="EMBL/GenBank/DDBJ databases">
        <title>Alicyclobacillus fastidiosus DSM 17978, complete genome.</title>
        <authorList>
            <person name="Wang Q."/>
            <person name="Cai R."/>
            <person name="Wang Z."/>
        </authorList>
    </citation>
    <scope>NUCLEOTIDE SEQUENCE</scope>
    <source>
        <strain evidence="2">DSM 17978</strain>
    </source>
</reference>
<feature type="compositionally biased region" description="Polar residues" evidence="1">
    <location>
        <begin position="81"/>
        <end position="91"/>
    </location>
</feature>
<dbReference type="Gene3D" id="3.20.20.70">
    <property type="entry name" value="Aldolase class I"/>
    <property type="match status" value="1"/>
</dbReference>